<reference evidence="2" key="1">
    <citation type="journal article" date="2020" name="Nature">
        <title>Giant virus diversity and host interactions through global metagenomics.</title>
        <authorList>
            <person name="Schulz F."/>
            <person name="Roux S."/>
            <person name="Paez-Espino D."/>
            <person name="Jungbluth S."/>
            <person name="Walsh D.A."/>
            <person name="Denef V.J."/>
            <person name="McMahon K.D."/>
            <person name="Konstantinidis K.T."/>
            <person name="Eloe-Fadrosh E.A."/>
            <person name="Kyrpides N.C."/>
            <person name="Woyke T."/>
        </authorList>
    </citation>
    <scope>NUCLEOTIDE SEQUENCE</scope>
    <source>
        <strain evidence="2">GVMAG-S-3300011013-78</strain>
    </source>
</reference>
<proteinExistence type="predicted"/>
<dbReference type="SUPFAM" id="SSF82199">
    <property type="entry name" value="SET domain"/>
    <property type="match status" value="1"/>
</dbReference>
<accession>A0A6C0KJ29</accession>
<feature type="domain" description="SET" evidence="1">
    <location>
        <begin position="1"/>
        <end position="105"/>
    </location>
</feature>
<dbReference type="AlphaFoldDB" id="A0A6C0KJ29"/>
<dbReference type="EMBL" id="MN740879">
    <property type="protein sequence ID" value="QHU16324.1"/>
    <property type="molecule type" value="Genomic_DNA"/>
</dbReference>
<dbReference type="Pfam" id="PF00856">
    <property type="entry name" value="SET"/>
    <property type="match status" value="1"/>
</dbReference>
<dbReference type="InterPro" id="IPR001214">
    <property type="entry name" value="SET_dom"/>
</dbReference>
<organism evidence="2">
    <name type="scientific">viral metagenome</name>
    <dbReference type="NCBI Taxonomy" id="1070528"/>
    <lineage>
        <taxon>unclassified sequences</taxon>
        <taxon>metagenomes</taxon>
        <taxon>organismal metagenomes</taxon>
    </lineage>
</organism>
<dbReference type="CDD" id="cd08161">
    <property type="entry name" value="SET"/>
    <property type="match status" value="1"/>
</dbReference>
<name>A0A6C0KJ29_9ZZZZ</name>
<dbReference type="InterPro" id="IPR046341">
    <property type="entry name" value="SET_dom_sf"/>
</dbReference>
<sequence length="125" mass="14487">MCKESEIVPGQNGVFARENLIKGECFEWGIAVIINNYDINATELLYIWDSNNKKTSATLSGCALFYNTLGDNSNVRCVPYHNENRYEMYALMDIPKGTELTIRYDSMNWRETFKELNNVIRNKDN</sequence>
<evidence type="ECO:0000313" key="2">
    <source>
        <dbReference type="EMBL" id="QHU16324.1"/>
    </source>
</evidence>
<dbReference type="Gene3D" id="2.170.270.10">
    <property type="entry name" value="SET domain"/>
    <property type="match status" value="1"/>
</dbReference>
<evidence type="ECO:0000259" key="1">
    <source>
        <dbReference type="PROSITE" id="PS50280"/>
    </source>
</evidence>
<dbReference type="PROSITE" id="PS50280">
    <property type="entry name" value="SET"/>
    <property type="match status" value="1"/>
</dbReference>
<protein>
    <recommendedName>
        <fullName evidence="1">SET domain-containing protein</fullName>
    </recommendedName>
</protein>